<dbReference type="Pfam" id="PF13439">
    <property type="entry name" value="Glyco_transf_4"/>
    <property type="match status" value="1"/>
</dbReference>
<dbReference type="PANTHER" id="PTHR12526">
    <property type="entry name" value="GLYCOSYLTRANSFERASE"/>
    <property type="match status" value="1"/>
</dbReference>
<dbReference type="InterPro" id="IPR028098">
    <property type="entry name" value="Glyco_trans_4-like_N"/>
</dbReference>
<dbReference type="PANTHER" id="PTHR12526:SF630">
    <property type="entry name" value="GLYCOSYLTRANSFERASE"/>
    <property type="match status" value="1"/>
</dbReference>
<evidence type="ECO:0008006" key="5">
    <source>
        <dbReference type="Google" id="ProtNLM"/>
    </source>
</evidence>
<evidence type="ECO:0000259" key="1">
    <source>
        <dbReference type="Pfam" id="PF00534"/>
    </source>
</evidence>
<feature type="domain" description="Glycosyltransferase subfamily 4-like N-terminal" evidence="2">
    <location>
        <begin position="42"/>
        <end position="196"/>
    </location>
</feature>
<dbReference type="AlphaFoldDB" id="A0A2H0TZ66"/>
<organism evidence="3 4">
    <name type="scientific">Candidatus Magasanikbacteria bacterium CG10_big_fil_rev_8_21_14_0_10_36_16</name>
    <dbReference type="NCBI Taxonomy" id="1974645"/>
    <lineage>
        <taxon>Bacteria</taxon>
        <taxon>Candidatus Magasanikiibacteriota</taxon>
    </lineage>
</organism>
<dbReference type="CDD" id="cd03801">
    <property type="entry name" value="GT4_PimA-like"/>
    <property type="match status" value="1"/>
</dbReference>
<evidence type="ECO:0000313" key="3">
    <source>
        <dbReference type="EMBL" id="PIR78517.1"/>
    </source>
</evidence>
<dbReference type="SUPFAM" id="SSF53756">
    <property type="entry name" value="UDP-Glycosyltransferase/glycogen phosphorylase"/>
    <property type="match status" value="1"/>
</dbReference>
<sequence length="386" mass="43373">MLICGFLWHLACLLCSLVVTEKNMLNKQNKIHIVQIIPTLGFGGAERLVVDLANQLVEDNFTCSIITFFDNVPLASQLDKRVKLILVEKKKKLSFGLIKDLVNTLQSIGADIVHTHLFGADFWGSMAAKKLGLPVIATEHSLCKNESFLKNKLKHCNKKNIDKFVSVSEIVKQDLQKCLRIVKEKVVVINPGIDLSKFLSIPNKKVTGQINFLLLGRLEKEKNFALALEALSKHQDKNWHCRIVGKGSFTNDLKSLVDRLGMKDKIEFVSFTFDVVSEYNKTDVLLLPSLYEGFGLVALEAMTSARVIISTQVGILPEVIVDKKNGILCADNSLKSFTECLSWIFDNQEKLSKLGAEARKSVENKFSLVEMKNKYKQVYLNLLDKS</sequence>
<dbReference type="GO" id="GO:0016757">
    <property type="term" value="F:glycosyltransferase activity"/>
    <property type="evidence" value="ECO:0007669"/>
    <property type="project" value="InterPro"/>
</dbReference>
<protein>
    <recommendedName>
        <fullName evidence="5">Glycosyltransferase</fullName>
    </recommendedName>
</protein>
<proteinExistence type="predicted"/>
<accession>A0A2H0TZ66</accession>
<dbReference type="InterPro" id="IPR001296">
    <property type="entry name" value="Glyco_trans_1"/>
</dbReference>
<dbReference type="Proteomes" id="UP000230852">
    <property type="component" value="Unassembled WGS sequence"/>
</dbReference>
<dbReference type="EMBL" id="PFBU01000022">
    <property type="protein sequence ID" value="PIR78517.1"/>
    <property type="molecule type" value="Genomic_DNA"/>
</dbReference>
<comment type="caution">
    <text evidence="3">The sequence shown here is derived from an EMBL/GenBank/DDBJ whole genome shotgun (WGS) entry which is preliminary data.</text>
</comment>
<dbReference type="Gene3D" id="3.40.50.2000">
    <property type="entry name" value="Glycogen Phosphorylase B"/>
    <property type="match status" value="2"/>
</dbReference>
<name>A0A2H0TZ66_9BACT</name>
<evidence type="ECO:0000259" key="2">
    <source>
        <dbReference type="Pfam" id="PF13439"/>
    </source>
</evidence>
<feature type="domain" description="Glycosyl transferase family 1" evidence="1">
    <location>
        <begin position="204"/>
        <end position="360"/>
    </location>
</feature>
<gene>
    <name evidence="3" type="ORF">COU28_01230</name>
</gene>
<dbReference type="Pfam" id="PF00534">
    <property type="entry name" value="Glycos_transf_1"/>
    <property type="match status" value="1"/>
</dbReference>
<evidence type="ECO:0000313" key="4">
    <source>
        <dbReference type="Proteomes" id="UP000230852"/>
    </source>
</evidence>
<reference evidence="4" key="1">
    <citation type="submission" date="2017-09" db="EMBL/GenBank/DDBJ databases">
        <title>Depth-based differentiation of microbial function through sediment-hosted aquifers and enrichment of novel symbionts in the deep terrestrial subsurface.</title>
        <authorList>
            <person name="Probst A.J."/>
            <person name="Ladd B."/>
            <person name="Jarett J.K."/>
            <person name="Geller-Mcgrath D.E."/>
            <person name="Sieber C.M.K."/>
            <person name="Emerson J.B."/>
            <person name="Anantharaman K."/>
            <person name="Thomas B.C."/>
            <person name="Malmstrom R."/>
            <person name="Stieglmeier M."/>
            <person name="Klingl A."/>
            <person name="Woyke T."/>
            <person name="Ryan C.M."/>
            <person name="Banfield J.F."/>
        </authorList>
    </citation>
    <scope>NUCLEOTIDE SEQUENCE [LARGE SCALE GENOMIC DNA]</scope>
</reference>